<reference evidence="1 2" key="1">
    <citation type="submission" date="2019-11" db="EMBL/GenBank/DDBJ databases">
        <title>Genome sequences of 17 halophilic strains isolated from different environments.</title>
        <authorList>
            <person name="Furrow R.E."/>
        </authorList>
    </citation>
    <scope>NUCLEOTIDE SEQUENCE [LARGE SCALE GENOMIC DNA]</scope>
    <source>
        <strain evidence="1 2">22514_16_FS</strain>
    </source>
</reference>
<gene>
    <name evidence="1" type="ORF">GLW05_14775</name>
</gene>
<dbReference type="Proteomes" id="UP000468638">
    <property type="component" value="Unassembled WGS sequence"/>
</dbReference>
<dbReference type="EMBL" id="WMEQ01000012">
    <property type="protein sequence ID" value="MYL34856.1"/>
    <property type="molecule type" value="Genomic_DNA"/>
</dbReference>
<protein>
    <recommendedName>
        <fullName evidence="3">Tetratricopeptide repeat protein</fullName>
    </recommendedName>
</protein>
<name>A0A6I5A0I9_9BACI</name>
<dbReference type="NCBIfam" id="NF038310">
    <property type="entry name" value="lysogeny_AimR"/>
    <property type="match status" value="1"/>
</dbReference>
<evidence type="ECO:0008006" key="3">
    <source>
        <dbReference type="Google" id="ProtNLM"/>
    </source>
</evidence>
<dbReference type="Pfam" id="PF22871">
    <property type="entry name" value="AimR"/>
    <property type="match status" value="1"/>
</dbReference>
<evidence type="ECO:0000313" key="1">
    <source>
        <dbReference type="EMBL" id="MYL34856.1"/>
    </source>
</evidence>
<sequence>MTQEEKKTHAFSSEQLETVYSMIGSNEPALFSVLQQLSKKYDEKTTIFLTKEFCLNCQSEENQRVGMEFLYMNGFQEELKALININKEHSSQRNKEWGEVYEFIFDRRKNRKFSGELLNLRKFNSDSNDPSLDCLLIFLNIYAHYEKYDYELLKKYKDILTEKLLNIDNTLLRIYFQIRENEVLFHYHWRRNELGIAKTYAHNIIDNTYNQEKRCEILLNLAVVYMFDDYEKSIKLLNEAKKIASDYTLDYYLESIDNQTKPFILLVNGIFEGISTTDLSEYAHLQIVRGNTEEAIEILNSFDDKTPFQEYYLGVALNSREVLESAYRNFLFNRNDYFFSRLPLDQLIMRGWIPNEKDTFTS</sequence>
<dbReference type="InterPro" id="IPR047705">
    <property type="entry name" value="AimR-like"/>
</dbReference>
<proteinExistence type="predicted"/>
<organism evidence="1 2">
    <name type="scientific">Pontibacillus yanchengensis</name>
    <dbReference type="NCBI Taxonomy" id="462910"/>
    <lineage>
        <taxon>Bacteria</taxon>
        <taxon>Bacillati</taxon>
        <taxon>Bacillota</taxon>
        <taxon>Bacilli</taxon>
        <taxon>Bacillales</taxon>
        <taxon>Bacillaceae</taxon>
        <taxon>Pontibacillus</taxon>
    </lineage>
</organism>
<dbReference type="OrthoDB" id="2692106at2"/>
<comment type="caution">
    <text evidence="1">The sequence shown here is derived from an EMBL/GenBank/DDBJ whole genome shotgun (WGS) entry which is preliminary data.</text>
</comment>
<dbReference type="AlphaFoldDB" id="A0A6I5A0I9"/>
<accession>A0A6I5A0I9</accession>
<evidence type="ECO:0000313" key="2">
    <source>
        <dbReference type="Proteomes" id="UP000468638"/>
    </source>
</evidence>
<dbReference type="RefSeq" id="WP_160909941.1">
    <property type="nucleotide sequence ID" value="NZ_WMEQ01000012.1"/>
</dbReference>